<evidence type="ECO:0000256" key="3">
    <source>
        <dbReference type="ARBA" id="ARBA00022679"/>
    </source>
</evidence>
<reference evidence="5" key="1">
    <citation type="journal article" date="2015" name="Proc. Natl. Acad. Sci. U.S.A.">
        <title>Networks of energetic and metabolic interactions define dynamics in microbial communities.</title>
        <authorList>
            <person name="Embree M."/>
            <person name="Liu J.K."/>
            <person name="Al-Bassam M.M."/>
            <person name="Zengler K."/>
        </authorList>
    </citation>
    <scope>NUCLEOTIDE SEQUENCE</scope>
</reference>
<sequence>MKTAEKLTKIPPYLFMELRKKINKAKADGIDVISLAIGDPVEATPDSIIDELCTTSRDPLNNRYPTDEEKGMLAFRREVAKWYDTRYGVSLNPENEILGLIGSKEGCHHFIIARVNPDDIVLMTDPGYPAYRASILLGGGVPYNVPILPQNNYLPVFEDIPVDIAKKATAMFLNYPNNPTGACATIEFLNKLVEFAHTYDIAVCYDNPYSEIVFSGQKRISFLMAKGAKDVGIELNSLSKPFNMCGWRLGMACGNPELIAAISKVKENTDSGIFNPIQFAGIKALQKEAPFVEKMIDLYGKRRELVLKTLKKIGINFNPPKGTFYLWVPVPKGMTSLEFTNRLFDKTAVVVASGTAYGHYGEGFVRISLTVPDIRLSEAMKRIEKEFAG</sequence>
<dbReference type="PANTHER" id="PTHR42832:SF3">
    <property type="entry name" value="L-GLUTAMINE--4-(METHYLSULFANYL)-2-OXOBUTANOATE AMINOTRANSFERASE"/>
    <property type="match status" value="1"/>
</dbReference>
<dbReference type="EMBL" id="LNQE01000848">
    <property type="protein sequence ID" value="KUG24432.1"/>
    <property type="molecule type" value="Genomic_DNA"/>
</dbReference>
<protein>
    <submittedName>
        <fullName evidence="5">Ll-diaminopimelate aminotransferase, methanococcal</fullName>
        <ecNumber evidence="5">2.6.1.83</ecNumber>
    </submittedName>
</protein>
<dbReference type="InterPro" id="IPR004839">
    <property type="entry name" value="Aminotransferase_I/II_large"/>
</dbReference>
<gene>
    <name evidence="5" type="ORF">ASZ90_005762</name>
</gene>
<keyword evidence="3 5" id="KW-0808">Transferase</keyword>
<organism evidence="5">
    <name type="scientific">hydrocarbon metagenome</name>
    <dbReference type="NCBI Taxonomy" id="938273"/>
    <lineage>
        <taxon>unclassified sequences</taxon>
        <taxon>metagenomes</taxon>
        <taxon>ecological metagenomes</taxon>
    </lineage>
</organism>
<name>A0A0W8FU31_9ZZZZ</name>
<dbReference type="PROSITE" id="PS00105">
    <property type="entry name" value="AA_TRANSFER_CLASS_1"/>
    <property type="match status" value="1"/>
</dbReference>
<accession>A0A0W8FU31</accession>
<evidence type="ECO:0000313" key="5">
    <source>
        <dbReference type="EMBL" id="KUG24432.1"/>
    </source>
</evidence>
<evidence type="ECO:0000259" key="4">
    <source>
        <dbReference type="Pfam" id="PF00155"/>
    </source>
</evidence>
<dbReference type="InterPro" id="IPR004838">
    <property type="entry name" value="NHTrfase_class1_PyrdxlP-BS"/>
</dbReference>
<comment type="cofactor">
    <cofactor evidence="1">
        <name>pyridoxal 5'-phosphate</name>
        <dbReference type="ChEBI" id="CHEBI:597326"/>
    </cofactor>
</comment>
<comment type="caution">
    <text evidence="5">The sequence shown here is derived from an EMBL/GenBank/DDBJ whole genome shotgun (WGS) entry which is preliminary data.</text>
</comment>
<dbReference type="NCBIfam" id="NF006756">
    <property type="entry name" value="PRK09276.1"/>
    <property type="match status" value="1"/>
</dbReference>
<dbReference type="Pfam" id="PF00155">
    <property type="entry name" value="Aminotran_1_2"/>
    <property type="match status" value="1"/>
</dbReference>
<keyword evidence="2 5" id="KW-0032">Aminotransferase</keyword>
<dbReference type="Gene3D" id="3.90.1150.10">
    <property type="entry name" value="Aspartate Aminotransferase, domain 1"/>
    <property type="match status" value="1"/>
</dbReference>
<dbReference type="InterPro" id="IPR015422">
    <property type="entry name" value="PyrdxlP-dep_Trfase_small"/>
</dbReference>
<dbReference type="Gene3D" id="3.40.640.10">
    <property type="entry name" value="Type I PLP-dependent aspartate aminotransferase-like (Major domain)"/>
    <property type="match status" value="1"/>
</dbReference>
<dbReference type="InterPro" id="IPR015421">
    <property type="entry name" value="PyrdxlP-dep_Trfase_major"/>
</dbReference>
<evidence type="ECO:0000256" key="2">
    <source>
        <dbReference type="ARBA" id="ARBA00022576"/>
    </source>
</evidence>
<dbReference type="AlphaFoldDB" id="A0A0W8FU31"/>
<feature type="domain" description="Aminotransferase class I/classII large" evidence="4">
    <location>
        <begin position="31"/>
        <end position="383"/>
    </location>
</feature>
<proteinExistence type="predicted"/>
<dbReference type="GO" id="GO:0010285">
    <property type="term" value="F:L,L-diaminopimelate aminotransferase activity"/>
    <property type="evidence" value="ECO:0007669"/>
    <property type="project" value="UniProtKB-EC"/>
</dbReference>
<dbReference type="InterPro" id="IPR050881">
    <property type="entry name" value="LL-DAP_aminotransferase"/>
</dbReference>
<dbReference type="CDD" id="cd00609">
    <property type="entry name" value="AAT_like"/>
    <property type="match status" value="1"/>
</dbReference>
<dbReference type="SUPFAM" id="SSF53383">
    <property type="entry name" value="PLP-dependent transferases"/>
    <property type="match status" value="1"/>
</dbReference>
<dbReference type="GO" id="GO:0030170">
    <property type="term" value="F:pyridoxal phosphate binding"/>
    <property type="evidence" value="ECO:0007669"/>
    <property type="project" value="InterPro"/>
</dbReference>
<dbReference type="EC" id="2.6.1.83" evidence="5"/>
<dbReference type="InterPro" id="IPR015424">
    <property type="entry name" value="PyrdxlP-dep_Trfase"/>
</dbReference>
<dbReference type="PANTHER" id="PTHR42832">
    <property type="entry name" value="AMINO ACID AMINOTRANSFERASE"/>
    <property type="match status" value="1"/>
</dbReference>
<evidence type="ECO:0000256" key="1">
    <source>
        <dbReference type="ARBA" id="ARBA00001933"/>
    </source>
</evidence>